<evidence type="ECO:0000313" key="3">
    <source>
        <dbReference type="EMBL" id="MDY0870738.1"/>
    </source>
</evidence>
<dbReference type="EC" id="4.6.1.-" evidence="3"/>
<reference evidence="3 4" key="1">
    <citation type="journal article" date="2013" name="Antonie Van Leeuwenhoek">
        <title>Dongia rigui sp. nov., isolated from freshwater of a large wetland in Korea.</title>
        <authorList>
            <person name="Baik K.S."/>
            <person name="Hwang Y.M."/>
            <person name="Choi J.S."/>
            <person name="Kwon J."/>
            <person name="Seong C.N."/>
        </authorList>
    </citation>
    <scope>NUCLEOTIDE SEQUENCE [LARGE SCALE GENOMIC DNA]</scope>
    <source>
        <strain evidence="3 4">04SU4-P</strain>
    </source>
</reference>
<gene>
    <name evidence="3" type="ORF">SMD31_02350</name>
</gene>
<organism evidence="3 4">
    <name type="scientific">Dongia rigui</name>
    <dbReference type="NCBI Taxonomy" id="940149"/>
    <lineage>
        <taxon>Bacteria</taxon>
        <taxon>Pseudomonadati</taxon>
        <taxon>Pseudomonadota</taxon>
        <taxon>Alphaproteobacteria</taxon>
        <taxon>Rhodospirillales</taxon>
        <taxon>Dongiaceae</taxon>
        <taxon>Dongia</taxon>
    </lineage>
</organism>
<evidence type="ECO:0000259" key="2">
    <source>
        <dbReference type="PROSITE" id="PS50125"/>
    </source>
</evidence>
<dbReference type="SUPFAM" id="SSF55073">
    <property type="entry name" value="Nucleotide cyclase"/>
    <property type="match status" value="1"/>
</dbReference>
<dbReference type="SMART" id="SM01080">
    <property type="entry name" value="CHASE2"/>
    <property type="match status" value="1"/>
</dbReference>
<dbReference type="GO" id="GO:0016829">
    <property type="term" value="F:lyase activity"/>
    <property type="evidence" value="ECO:0007669"/>
    <property type="project" value="UniProtKB-KW"/>
</dbReference>
<accession>A0ABU5DVL1</accession>
<dbReference type="PANTHER" id="PTHR43081">
    <property type="entry name" value="ADENYLATE CYCLASE, TERMINAL-DIFFERENTIATION SPECIFIC-RELATED"/>
    <property type="match status" value="1"/>
</dbReference>
<dbReference type="InterPro" id="IPR007890">
    <property type="entry name" value="CHASE2"/>
</dbReference>
<keyword evidence="1" id="KW-0472">Membrane</keyword>
<evidence type="ECO:0000256" key="1">
    <source>
        <dbReference type="SAM" id="Phobius"/>
    </source>
</evidence>
<dbReference type="EMBL" id="JAXCLX010000001">
    <property type="protein sequence ID" value="MDY0870738.1"/>
    <property type="molecule type" value="Genomic_DNA"/>
</dbReference>
<dbReference type="RefSeq" id="WP_320499066.1">
    <property type="nucleotide sequence ID" value="NZ_JAXCLX010000001.1"/>
</dbReference>
<dbReference type="SMART" id="SM00044">
    <property type="entry name" value="CYCc"/>
    <property type="match status" value="1"/>
</dbReference>
<feature type="transmembrane region" description="Helical" evidence="1">
    <location>
        <begin position="378"/>
        <end position="402"/>
    </location>
</feature>
<feature type="transmembrane region" description="Helical" evidence="1">
    <location>
        <begin position="327"/>
        <end position="343"/>
    </location>
</feature>
<evidence type="ECO:0000313" key="4">
    <source>
        <dbReference type="Proteomes" id="UP001271769"/>
    </source>
</evidence>
<sequence>MSLALVLLLGVAIGWLHLSSDPWLEGVDQGAALDWRFRLRGPAEPPVDIAIIVVDDRSLAQIGQWPWPRAKLAEIVDVLRLAGAKSIGFDILLSEHEIDTDGAGDRVLADALQRQGHAVIATALLFNDGSPSAGKVEEVGQIAIGNIVNQQMGPGHVITADEILRPLPAFENVAAVGHVNQQSSEIGQTRTQYPAIAYAGALIPSFPLLLAARQQDLPLSAIGFDYAGRLIFGTQKLPLDDRYGMGLNYLGPTGTFRTYSAMDLLERRIPPPLLKDRAVLVGVSATSLGDNFTTPYSLDLPGVEVLATATDNLMRGSGLIRTPEQRVLEAIAIIALALSSWRLGIRAQRLVWGLFNNLALLIAWLVFAQLMFSHANRLVAMSGPMAAIIAGGALGLLARLVLERRLRNEAERHRGNLARYVPPSLAETLAERATPAFDAREQLAAVMFVDLQGFTHASEERSPADTAQFLKSFHAQIEDVVAAHGGIVAQFLGDGALMLWGLPQPREDDPVRALACARDMLLRLRRWHPENPARAGLHFGPVAMAQLGGRHQAQLAAAGDTVNVASRLEAAAKATGTVLVISDDMVSAIRALGREDLISGLVARPEQPVRGRDKPISYWSAASCADLA</sequence>
<dbReference type="InterPro" id="IPR050697">
    <property type="entry name" value="Adenylyl/Guanylyl_Cyclase_3/4"/>
</dbReference>
<keyword evidence="3" id="KW-0456">Lyase</keyword>
<name>A0ABU5DVL1_9PROT</name>
<keyword evidence="4" id="KW-1185">Reference proteome</keyword>
<dbReference type="Gene3D" id="3.30.70.1230">
    <property type="entry name" value="Nucleotide cyclase"/>
    <property type="match status" value="1"/>
</dbReference>
<keyword evidence="1" id="KW-1133">Transmembrane helix</keyword>
<proteinExistence type="predicted"/>
<dbReference type="InterPro" id="IPR029787">
    <property type="entry name" value="Nucleotide_cyclase"/>
</dbReference>
<dbReference type="Pfam" id="PF00211">
    <property type="entry name" value="Guanylate_cyc"/>
    <property type="match status" value="1"/>
</dbReference>
<comment type="caution">
    <text evidence="3">The sequence shown here is derived from an EMBL/GenBank/DDBJ whole genome shotgun (WGS) entry which is preliminary data.</text>
</comment>
<dbReference type="InterPro" id="IPR001054">
    <property type="entry name" value="A/G_cyclase"/>
</dbReference>
<protein>
    <submittedName>
        <fullName evidence="3">Adenylate/guanylate cyclase domain-containing protein</fullName>
        <ecNumber evidence="3">4.6.1.-</ecNumber>
    </submittedName>
</protein>
<dbReference type="CDD" id="cd07302">
    <property type="entry name" value="CHD"/>
    <property type="match status" value="1"/>
</dbReference>
<dbReference type="PANTHER" id="PTHR43081:SF1">
    <property type="entry name" value="ADENYLATE CYCLASE, TERMINAL-DIFFERENTIATION SPECIFIC"/>
    <property type="match status" value="1"/>
</dbReference>
<dbReference type="PROSITE" id="PS50125">
    <property type="entry name" value="GUANYLATE_CYCLASE_2"/>
    <property type="match status" value="1"/>
</dbReference>
<feature type="domain" description="Guanylate cyclase" evidence="2">
    <location>
        <begin position="445"/>
        <end position="569"/>
    </location>
</feature>
<dbReference type="Pfam" id="PF05226">
    <property type="entry name" value="CHASE2"/>
    <property type="match status" value="1"/>
</dbReference>
<dbReference type="Proteomes" id="UP001271769">
    <property type="component" value="Unassembled WGS sequence"/>
</dbReference>
<feature type="transmembrane region" description="Helical" evidence="1">
    <location>
        <begin position="350"/>
        <end position="372"/>
    </location>
</feature>
<keyword evidence="1" id="KW-0812">Transmembrane</keyword>